<keyword evidence="2" id="KW-0813">Transport</keyword>
<evidence type="ECO:0000256" key="6">
    <source>
        <dbReference type="ARBA" id="ARBA00022989"/>
    </source>
</evidence>
<comment type="similarity">
    <text evidence="8">Belongs to the binding-protein-dependent transport system permease family. LivHM subfamily.</text>
</comment>
<feature type="transmembrane region" description="Helical" evidence="9">
    <location>
        <begin position="221"/>
        <end position="244"/>
    </location>
</feature>
<keyword evidence="5" id="KW-0029">Amino-acid transport</keyword>
<evidence type="ECO:0000256" key="3">
    <source>
        <dbReference type="ARBA" id="ARBA00022475"/>
    </source>
</evidence>
<keyword evidence="11" id="KW-1185">Reference proteome</keyword>
<evidence type="ECO:0000256" key="9">
    <source>
        <dbReference type="SAM" id="Phobius"/>
    </source>
</evidence>
<evidence type="ECO:0000256" key="1">
    <source>
        <dbReference type="ARBA" id="ARBA00004651"/>
    </source>
</evidence>
<feature type="transmembrane region" description="Helical" evidence="9">
    <location>
        <begin position="132"/>
        <end position="154"/>
    </location>
</feature>
<accession>A0ABN3IFW1</accession>
<evidence type="ECO:0000313" key="11">
    <source>
        <dbReference type="Proteomes" id="UP001501231"/>
    </source>
</evidence>
<evidence type="ECO:0000256" key="2">
    <source>
        <dbReference type="ARBA" id="ARBA00022448"/>
    </source>
</evidence>
<feature type="transmembrane region" description="Helical" evidence="9">
    <location>
        <begin position="185"/>
        <end position="209"/>
    </location>
</feature>
<dbReference type="CDD" id="cd06582">
    <property type="entry name" value="TM_PBP1_LivH_like"/>
    <property type="match status" value="1"/>
</dbReference>
<keyword evidence="3" id="KW-1003">Cell membrane</keyword>
<gene>
    <name evidence="10" type="primary">urtB</name>
    <name evidence="10" type="ORF">GCM10010191_07450</name>
</gene>
<keyword evidence="6 9" id="KW-1133">Transmembrane helix</keyword>
<evidence type="ECO:0000256" key="4">
    <source>
        <dbReference type="ARBA" id="ARBA00022692"/>
    </source>
</evidence>
<sequence length="286" mass="29332">MLGNLAVNILYDMAGLIMVSLGLSIIFGMMGVINMAHGEFIMLGAFTAVLAVQTGLPLWAGILAAPAFTGAAGIVTERLLIRRLYGRRIESTLLVTFGLSLILQQTMTLQAGSSPRGIATPLGSVHAGRYAIGWYSIVLIIAAPGLVGLVLLVFRRTRYGLLARATMQNRDMAGDLGVDTARVNALTFGLGAALAGVAGAFLAPVLAVVPTMGVPLISSAFISVVLAGPAVVTGMVAAAGLLGAVRQVVSLASTPLLGTAALLATATVILRLLPDGISGRFRKATL</sequence>
<keyword evidence="4 9" id="KW-0812">Transmembrane</keyword>
<feature type="transmembrane region" description="Helical" evidence="9">
    <location>
        <begin position="13"/>
        <end position="33"/>
    </location>
</feature>
<dbReference type="PANTHER" id="PTHR11795">
    <property type="entry name" value="BRANCHED-CHAIN AMINO ACID TRANSPORT SYSTEM PERMEASE PROTEIN LIVH"/>
    <property type="match status" value="1"/>
</dbReference>
<dbReference type="InterPro" id="IPR052157">
    <property type="entry name" value="BCAA_transport_permease"/>
</dbReference>
<feature type="transmembrane region" description="Helical" evidence="9">
    <location>
        <begin position="93"/>
        <end position="112"/>
    </location>
</feature>
<protein>
    <submittedName>
        <fullName evidence="10">Urea ABC transporter permease subunit UrtB</fullName>
    </submittedName>
</protein>
<organism evidence="10 11">
    <name type="scientific">Actinomadura vinacea</name>
    <dbReference type="NCBI Taxonomy" id="115336"/>
    <lineage>
        <taxon>Bacteria</taxon>
        <taxon>Bacillati</taxon>
        <taxon>Actinomycetota</taxon>
        <taxon>Actinomycetes</taxon>
        <taxon>Streptosporangiales</taxon>
        <taxon>Thermomonosporaceae</taxon>
        <taxon>Actinomadura</taxon>
    </lineage>
</organism>
<feature type="transmembrane region" description="Helical" evidence="9">
    <location>
        <begin position="256"/>
        <end position="273"/>
    </location>
</feature>
<reference evidence="10 11" key="1">
    <citation type="journal article" date="2019" name="Int. J. Syst. Evol. Microbiol.">
        <title>The Global Catalogue of Microorganisms (GCM) 10K type strain sequencing project: providing services to taxonomists for standard genome sequencing and annotation.</title>
        <authorList>
            <consortium name="The Broad Institute Genomics Platform"/>
            <consortium name="The Broad Institute Genome Sequencing Center for Infectious Disease"/>
            <person name="Wu L."/>
            <person name="Ma J."/>
        </authorList>
    </citation>
    <scope>NUCLEOTIDE SEQUENCE [LARGE SCALE GENOMIC DNA]</scope>
    <source>
        <strain evidence="10 11">JCM 3325</strain>
    </source>
</reference>
<dbReference type="Proteomes" id="UP001501231">
    <property type="component" value="Unassembled WGS sequence"/>
</dbReference>
<evidence type="ECO:0000256" key="8">
    <source>
        <dbReference type="ARBA" id="ARBA00037998"/>
    </source>
</evidence>
<evidence type="ECO:0000256" key="5">
    <source>
        <dbReference type="ARBA" id="ARBA00022970"/>
    </source>
</evidence>
<evidence type="ECO:0000313" key="10">
    <source>
        <dbReference type="EMBL" id="GAA2402492.1"/>
    </source>
</evidence>
<dbReference type="InterPro" id="IPR001851">
    <property type="entry name" value="ABC_transp_permease"/>
</dbReference>
<dbReference type="EMBL" id="BAAARW010000002">
    <property type="protein sequence ID" value="GAA2402492.1"/>
    <property type="molecule type" value="Genomic_DNA"/>
</dbReference>
<dbReference type="PANTHER" id="PTHR11795:SF447">
    <property type="entry name" value="ABC TRANSPORTER PERMEASE PROTEIN"/>
    <property type="match status" value="1"/>
</dbReference>
<evidence type="ECO:0000256" key="7">
    <source>
        <dbReference type="ARBA" id="ARBA00023136"/>
    </source>
</evidence>
<comment type="caution">
    <text evidence="10">The sequence shown here is derived from an EMBL/GenBank/DDBJ whole genome shotgun (WGS) entry which is preliminary data.</text>
</comment>
<name>A0ABN3IFW1_9ACTN</name>
<dbReference type="Pfam" id="PF02653">
    <property type="entry name" value="BPD_transp_2"/>
    <property type="match status" value="1"/>
</dbReference>
<comment type="subcellular location">
    <subcellularLocation>
        <location evidence="1">Cell membrane</location>
        <topology evidence="1">Multi-pass membrane protein</topology>
    </subcellularLocation>
</comment>
<keyword evidence="7 9" id="KW-0472">Membrane</keyword>
<dbReference type="RefSeq" id="WP_344586951.1">
    <property type="nucleotide sequence ID" value="NZ_BAAARW010000002.1"/>
</dbReference>
<proteinExistence type="inferred from homology"/>